<name>A0AAW2K1B6_9LAMI</name>
<dbReference type="Pfam" id="PF00078">
    <property type="entry name" value="RVT_1"/>
    <property type="match status" value="1"/>
</dbReference>
<gene>
    <name evidence="2" type="ORF">Scaly_3052300</name>
</gene>
<proteinExistence type="predicted"/>
<comment type="caution">
    <text evidence="2">The sequence shown here is derived from an EMBL/GenBank/DDBJ whole genome shotgun (WGS) entry which is preliminary data.</text>
</comment>
<reference evidence="2" key="2">
    <citation type="journal article" date="2024" name="Plant">
        <title>Genomic evolution and insights into agronomic trait innovations of Sesamum species.</title>
        <authorList>
            <person name="Miao H."/>
            <person name="Wang L."/>
            <person name="Qu L."/>
            <person name="Liu H."/>
            <person name="Sun Y."/>
            <person name="Le M."/>
            <person name="Wang Q."/>
            <person name="Wei S."/>
            <person name="Zheng Y."/>
            <person name="Lin W."/>
            <person name="Duan Y."/>
            <person name="Cao H."/>
            <person name="Xiong S."/>
            <person name="Wang X."/>
            <person name="Wei L."/>
            <person name="Li C."/>
            <person name="Ma Q."/>
            <person name="Ju M."/>
            <person name="Zhao R."/>
            <person name="Li G."/>
            <person name="Mu C."/>
            <person name="Tian Q."/>
            <person name="Mei H."/>
            <person name="Zhang T."/>
            <person name="Gao T."/>
            <person name="Zhang H."/>
        </authorList>
    </citation>
    <scope>NUCLEOTIDE SEQUENCE</scope>
    <source>
        <strain evidence="2">KEN8</strain>
    </source>
</reference>
<dbReference type="PANTHER" id="PTHR46890:SF48">
    <property type="entry name" value="RNA-DIRECTED DNA POLYMERASE"/>
    <property type="match status" value="1"/>
</dbReference>
<dbReference type="InterPro" id="IPR000477">
    <property type="entry name" value="RT_dom"/>
</dbReference>
<dbReference type="InterPro" id="IPR043502">
    <property type="entry name" value="DNA/RNA_pol_sf"/>
</dbReference>
<dbReference type="SUPFAM" id="SSF56672">
    <property type="entry name" value="DNA/RNA polymerases"/>
    <property type="match status" value="1"/>
</dbReference>
<dbReference type="EMBL" id="JACGWM010000682">
    <property type="protein sequence ID" value="KAL0300294.1"/>
    <property type="molecule type" value="Genomic_DNA"/>
</dbReference>
<dbReference type="InterPro" id="IPR052343">
    <property type="entry name" value="Retrotransposon-Effector_Assoc"/>
</dbReference>
<accession>A0AAW2K1B6</accession>
<feature type="domain" description="Reverse transcriptase" evidence="1">
    <location>
        <begin position="166"/>
        <end position="271"/>
    </location>
</feature>
<sequence>MAHPLVCGRILSTNGVPFASVFHGAVRSRDCVVLHTVQCITTESMVLAGCDRFRHNGEVIVTSDDSFRSGHNLLEKQLRSVYTNYSHSSHSATIPHTHWQGLLQGKFKIPRHGFILWLAFLENSPPWINHEDSAPGPDGYTSAFFKSAWPVIGQAVSVAVATFSVTLNGSVHGFFKSSRGLRQGDPLSPYLFVLVMEIWSTLIRYRVQHASHFQYHWKCKEIGLTNLCFADDVLLFCKVDLLSVQVLKEALSEFAALSGLKVNPAKSQIILSRAVQTRTTTDY</sequence>
<reference evidence="2" key="1">
    <citation type="submission" date="2020-06" db="EMBL/GenBank/DDBJ databases">
        <authorList>
            <person name="Li T."/>
            <person name="Hu X."/>
            <person name="Zhang T."/>
            <person name="Song X."/>
            <person name="Zhang H."/>
            <person name="Dai N."/>
            <person name="Sheng W."/>
            <person name="Hou X."/>
            <person name="Wei L."/>
        </authorList>
    </citation>
    <scope>NUCLEOTIDE SEQUENCE</scope>
    <source>
        <strain evidence="2">KEN8</strain>
        <tissue evidence="2">Leaf</tissue>
    </source>
</reference>
<evidence type="ECO:0000259" key="1">
    <source>
        <dbReference type="Pfam" id="PF00078"/>
    </source>
</evidence>
<dbReference type="AlphaFoldDB" id="A0AAW2K1B6"/>
<evidence type="ECO:0000313" key="2">
    <source>
        <dbReference type="EMBL" id="KAL0300294.1"/>
    </source>
</evidence>
<protein>
    <submittedName>
        <fullName evidence="2">Mitochondrial protein</fullName>
    </submittedName>
</protein>
<dbReference type="PANTHER" id="PTHR46890">
    <property type="entry name" value="NON-LTR RETROLELEMENT REVERSE TRANSCRIPTASE-LIKE PROTEIN-RELATED"/>
    <property type="match status" value="1"/>
</dbReference>
<organism evidence="2">
    <name type="scientific">Sesamum calycinum</name>
    <dbReference type="NCBI Taxonomy" id="2727403"/>
    <lineage>
        <taxon>Eukaryota</taxon>
        <taxon>Viridiplantae</taxon>
        <taxon>Streptophyta</taxon>
        <taxon>Embryophyta</taxon>
        <taxon>Tracheophyta</taxon>
        <taxon>Spermatophyta</taxon>
        <taxon>Magnoliopsida</taxon>
        <taxon>eudicotyledons</taxon>
        <taxon>Gunneridae</taxon>
        <taxon>Pentapetalae</taxon>
        <taxon>asterids</taxon>
        <taxon>lamiids</taxon>
        <taxon>Lamiales</taxon>
        <taxon>Pedaliaceae</taxon>
        <taxon>Sesamum</taxon>
    </lineage>
</organism>